<dbReference type="EMBL" id="JBHUOM010000023">
    <property type="protein sequence ID" value="MFD2936192.1"/>
    <property type="molecule type" value="Genomic_DNA"/>
</dbReference>
<keyword evidence="1" id="KW-0812">Transmembrane</keyword>
<proteinExistence type="predicted"/>
<evidence type="ECO:0000313" key="3">
    <source>
        <dbReference type="EMBL" id="MFD2936192.1"/>
    </source>
</evidence>
<feature type="transmembrane region" description="Helical" evidence="1">
    <location>
        <begin position="40"/>
        <end position="64"/>
    </location>
</feature>
<dbReference type="Proteomes" id="UP001597512">
    <property type="component" value="Unassembled WGS sequence"/>
</dbReference>
<dbReference type="Gene3D" id="1.20.1260.10">
    <property type="match status" value="1"/>
</dbReference>
<keyword evidence="1" id="KW-1133">Transmembrane helix</keyword>
<evidence type="ECO:0000256" key="1">
    <source>
        <dbReference type="SAM" id="Phobius"/>
    </source>
</evidence>
<organism evidence="3 4">
    <name type="scientific">Spirosoma flavum</name>
    <dbReference type="NCBI Taxonomy" id="2048557"/>
    <lineage>
        <taxon>Bacteria</taxon>
        <taxon>Pseudomonadati</taxon>
        <taxon>Bacteroidota</taxon>
        <taxon>Cytophagia</taxon>
        <taxon>Cytophagales</taxon>
        <taxon>Cytophagaceae</taxon>
        <taxon>Spirosoma</taxon>
    </lineage>
</organism>
<accession>A0ABW6ANS6</accession>
<feature type="transmembrane region" description="Helical" evidence="1">
    <location>
        <begin position="12"/>
        <end position="34"/>
    </location>
</feature>
<dbReference type="Pfam" id="PF03713">
    <property type="entry name" value="DUF305"/>
    <property type="match status" value="1"/>
</dbReference>
<name>A0ABW6ANS6_9BACT</name>
<evidence type="ECO:0000313" key="4">
    <source>
        <dbReference type="Proteomes" id="UP001597512"/>
    </source>
</evidence>
<feature type="transmembrane region" description="Helical" evidence="1">
    <location>
        <begin position="76"/>
        <end position="93"/>
    </location>
</feature>
<evidence type="ECO:0000259" key="2">
    <source>
        <dbReference type="Pfam" id="PF03713"/>
    </source>
</evidence>
<dbReference type="InterPro" id="IPR012347">
    <property type="entry name" value="Ferritin-like"/>
</dbReference>
<protein>
    <submittedName>
        <fullName evidence="3">DUF305 domain-containing protein</fullName>
    </submittedName>
</protein>
<comment type="caution">
    <text evidence="3">The sequence shown here is derived from an EMBL/GenBank/DDBJ whole genome shotgun (WGS) entry which is preliminary data.</text>
</comment>
<keyword evidence="4" id="KW-1185">Reference proteome</keyword>
<sequence length="156" mass="17851">MEKNMNMQQRSYRKFGLMLAVSYIVMQAVMYLNVDQFSHVYIGLTRLYMTILMVAPMALIMLAFMGSMYKNRRTNGLIIGASIVTFIGVFILLRTQTFVNDEQYMKAMIPHHSSAIMVSRAAALKDPELRKLATGIIESQEREIAEMKAILARMNK</sequence>
<reference evidence="4" key="1">
    <citation type="journal article" date="2019" name="Int. J. Syst. Evol. Microbiol.">
        <title>The Global Catalogue of Microorganisms (GCM) 10K type strain sequencing project: providing services to taxonomists for standard genome sequencing and annotation.</title>
        <authorList>
            <consortium name="The Broad Institute Genomics Platform"/>
            <consortium name="The Broad Institute Genome Sequencing Center for Infectious Disease"/>
            <person name="Wu L."/>
            <person name="Ma J."/>
        </authorList>
    </citation>
    <scope>NUCLEOTIDE SEQUENCE [LARGE SCALE GENOMIC DNA]</scope>
    <source>
        <strain evidence="4">KCTC 52490</strain>
    </source>
</reference>
<feature type="domain" description="DUF305" evidence="2">
    <location>
        <begin position="100"/>
        <end position="151"/>
    </location>
</feature>
<dbReference type="RefSeq" id="WP_381504775.1">
    <property type="nucleotide sequence ID" value="NZ_JBHUOM010000023.1"/>
</dbReference>
<dbReference type="InterPro" id="IPR005183">
    <property type="entry name" value="DUF305_CopM-like"/>
</dbReference>
<keyword evidence="1" id="KW-0472">Membrane</keyword>
<gene>
    <name evidence="3" type="ORF">ACFS25_20595</name>
</gene>